<dbReference type="AlphaFoldDB" id="A0A168KU39"/>
<keyword evidence="2" id="KW-1185">Reference proteome</keyword>
<evidence type="ECO:0000313" key="2">
    <source>
        <dbReference type="Proteomes" id="UP000078561"/>
    </source>
</evidence>
<reference evidence="1" key="1">
    <citation type="submission" date="2016-04" db="EMBL/GenBank/DDBJ databases">
        <authorList>
            <person name="Evans L.H."/>
            <person name="Alamgir A."/>
            <person name="Owens N."/>
            <person name="Weber N.D."/>
            <person name="Virtaneva K."/>
            <person name="Barbian K."/>
            <person name="Babar A."/>
            <person name="Rosenke K."/>
        </authorList>
    </citation>
    <scope>NUCLEOTIDE SEQUENCE [LARGE SCALE GENOMIC DNA]</scope>
    <source>
        <strain evidence="1">CBS 101.48</strain>
    </source>
</reference>
<organism evidence="1">
    <name type="scientific">Absidia glauca</name>
    <name type="common">Pin mould</name>
    <dbReference type="NCBI Taxonomy" id="4829"/>
    <lineage>
        <taxon>Eukaryota</taxon>
        <taxon>Fungi</taxon>
        <taxon>Fungi incertae sedis</taxon>
        <taxon>Mucoromycota</taxon>
        <taxon>Mucoromycotina</taxon>
        <taxon>Mucoromycetes</taxon>
        <taxon>Mucorales</taxon>
        <taxon>Cunninghamellaceae</taxon>
        <taxon>Absidia</taxon>
    </lineage>
</organism>
<name>A0A168KU39_ABSGL</name>
<dbReference type="Proteomes" id="UP000078561">
    <property type="component" value="Unassembled WGS sequence"/>
</dbReference>
<sequence length="486" mass="56534">MDWDRAQQLVSYHDRRSLSNLNTTFLFDFLTQLFKVKRTKTGKLGPISRSSLDTNGGKLPHVYLFFFWVCIHKPLAALVIECVLEYTKYNFEDSGPISRSSRWCMERLRRIHQHPTDEEERIGRMVELIQTRAKHDLLAANKLNQLGDLALELIDDDKALPILETLFDAALLYPSTTPIFSSRFVNHLLTSKYDHWPITLKTKCWRAIPPLFEMQWMDWIERSLLEEGGYHDNDTWMQLGPELMEVSFELIATWMANDEVADWRILRLWQAVCNHYHQQPFIPSLQWDDVEQAYQTLIAYIYGGSPLEILERRNRAWLASMMSCDTTARWMDAWLGWTLEEGGVTVEEKMAPLTLYIAWLICPSLDERMTAYHRSLDAWIHSFKVGCFVGFDQVDPLSCPRVTGFLDEWYVLTNGNLPVGASLLGSMIHHSRNWTTNQCTSMIDRFIEHANLQQVPKSSVTEALVNRFTMMDDPRMNTLIPFLHSA</sequence>
<dbReference type="OrthoDB" id="2246451at2759"/>
<dbReference type="OMA" id="WKVVRIM"/>
<dbReference type="EMBL" id="LT550334">
    <property type="protein sequence ID" value="SAL95461.1"/>
    <property type="molecule type" value="Genomic_DNA"/>
</dbReference>
<proteinExistence type="predicted"/>
<protein>
    <submittedName>
        <fullName evidence="1">Uncharacterized protein</fullName>
    </submittedName>
</protein>
<evidence type="ECO:0000313" key="1">
    <source>
        <dbReference type="EMBL" id="SAL95461.1"/>
    </source>
</evidence>
<dbReference type="InParanoid" id="A0A168KU39"/>
<gene>
    <name evidence="1" type="primary">ABSGL_00790.1 scaffold 958</name>
</gene>
<accession>A0A168KU39</accession>